<gene>
    <name evidence="2" type="primary">masp6.5</name>
</gene>
<evidence type="ECO:0000313" key="2">
    <source>
        <dbReference type="EMBL" id="ANW12335.1"/>
    </source>
</evidence>
<proteinExistence type="predicted"/>
<dbReference type="EMBL" id="KU563146">
    <property type="protein sequence ID" value="ANW09684.1"/>
    <property type="molecule type" value="Genomic_DNA"/>
</dbReference>
<organism evidence="2">
    <name type="scientific">Malacosoma sp. alphabaculovirus</name>
    <dbReference type="NCBI Taxonomy" id="1881632"/>
    <lineage>
        <taxon>Viruses</taxon>
        <taxon>Viruses incertae sedis</taxon>
        <taxon>Naldaviricetes</taxon>
        <taxon>Lefavirales</taxon>
        <taxon>Baculoviridae</taxon>
        <taxon>Alphabaculovirus</taxon>
    </lineage>
</organism>
<evidence type="ECO:0000313" key="1">
    <source>
        <dbReference type="EMBL" id="ANW09684.1"/>
    </source>
</evidence>
<accession>A0A1B1V5Q8</accession>
<reference evidence="2" key="2">
    <citation type="submission" date="2016-02" db="EMBL/GenBank/DDBJ databases">
        <authorList>
            <person name="Wen L."/>
            <person name="He K."/>
            <person name="Yang H."/>
        </authorList>
    </citation>
    <scope>NUCLEOTIDE SEQUENCE</scope>
    <source>
        <strain evidence="2">164</strain>
    </source>
</reference>
<protein>
    <submittedName>
        <fullName evidence="2">Ac130</fullName>
    </submittedName>
</protein>
<reference evidence="1" key="1">
    <citation type="submission" date="2016-01" db="EMBL/GenBank/DDBJ databases">
        <authorList>
            <person name="Oliw E.H."/>
        </authorList>
    </citation>
    <scope>NUCLEOTIDE SEQUENCE</scope>
    <source>
        <strain evidence="1">Martignoni</strain>
    </source>
</reference>
<sequence>MNLSAIMLCMLVVYLWHTGSLTHEVKAIKQILMAVYEAVERKTAQITNDMFAFKEELMLLVNKLHNDTVSLILNNTNKIDMINDKIDVLLTR</sequence>
<name>A0A1B1V5Q8_9ABAC</name>
<dbReference type="EMBL" id="KU707951">
    <property type="protein sequence ID" value="ANW12335.1"/>
    <property type="molecule type" value="Genomic_DNA"/>
</dbReference>